<evidence type="ECO:0000313" key="2">
    <source>
        <dbReference type="EMBL" id="KAF6754108.1"/>
    </source>
</evidence>
<evidence type="ECO:0000256" key="1">
    <source>
        <dbReference type="SAM" id="MobiDB-lite"/>
    </source>
</evidence>
<proteinExistence type="predicted"/>
<organism evidence="2 3">
    <name type="scientific">Ephemerocybe angulata</name>
    <dbReference type="NCBI Taxonomy" id="980116"/>
    <lineage>
        <taxon>Eukaryota</taxon>
        <taxon>Fungi</taxon>
        <taxon>Dikarya</taxon>
        <taxon>Basidiomycota</taxon>
        <taxon>Agaricomycotina</taxon>
        <taxon>Agaricomycetes</taxon>
        <taxon>Agaricomycetidae</taxon>
        <taxon>Agaricales</taxon>
        <taxon>Agaricineae</taxon>
        <taxon>Psathyrellaceae</taxon>
        <taxon>Ephemerocybe</taxon>
    </lineage>
</organism>
<name>A0A8H6HVR3_9AGAR</name>
<reference evidence="2 3" key="1">
    <citation type="submission" date="2020-07" db="EMBL/GenBank/DDBJ databases">
        <title>Comparative genomics of pyrophilous fungi reveals a link between fire events and developmental genes.</title>
        <authorList>
            <consortium name="DOE Joint Genome Institute"/>
            <person name="Steindorff A.S."/>
            <person name="Carver A."/>
            <person name="Calhoun S."/>
            <person name="Stillman K."/>
            <person name="Liu H."/>
            <person name="Lipzen A."/>
            <person name="Pangilinan J."/>
            <person name="Labutti K."/>
            <person name="Bruns T.D."/>
            <person name="Grigoriev I.V."/>
        </authorList>
    </citation>
    <scope>NUCLEOTIDE SEQUENCE [LARGE SCALE GENOMIC DNA]</scope>
    <source>
        <strain evidence="2 3">CBS 144469</strain>
    </source>
</reference>
<dbReference type="Proteomes" id="UP000521943">
    <property type="component" value="Unassembled WGS sequence"/>
</dbReference>
<protein>
    <submittedName>
        <fullName evidence="2">Uncharacterized protein</fullName>
    </submittedName>
</protein>
<dbReference type="EMBL" id="JACGCI010000036">
    <property type="protein sequence ID" value="KAF6754108.1"/>
    <property type="molecule type" value="Genomic_DNA"/>
</dbReference>
<feature type="region of interest" description="Disordered" evidence="1">
    <location>
        <begin position="1"/>
        <end position="39"/>
    </location>
</feature>
<accession>A0A8H6HVR3</accession>
<keyword evidence="3" id="KW-1185">Reference proteome</keyword>
<gene>
    <name evidence="2" type="ORF">DFP72DRAFT_389648</name>
</gene>
<comment type="caution">
    <text evidence="2">The sequence shown here is derived from an EMBL/GenBank/DDBJ whole genome shotgun (WGS) entry which is preliminary data.</text>
</comment>
<evidence type="ECO:0000313" key="3">
    <source>
        <dbReference type="Proteomes" id="UP000521943"/>
    </source>
</evidence>
<dbReference type="AlphaFoldDB" id="A0A8H6HVR3"/>
<sequence>MFPTSVCAGSLAHRPQSQRNDSRLATPVPGVSHIPQTRQNSRWRLRAINDVETRGKHGGEREALPSWRTRRAPSFSQLNYDLPRFPDAEITRFRPLAAEDARRRNAGYIHDAGMDFERQHTLTSIAPQPHFPDFDTSSFGILRVLATLSHVV</sequence>